<accession>A0A4S2BR24</accession>
<evidence type="ECO:0000259" key="12">
    <source>
        <dbReference type="Pfam" id="PF01070"/>
    </source>
</evidence>
<organism evidence="13 14">
    <name type="scientific">Lactobacillus intestinalis</name>
    <dbReference type="NCBI Taxonomy" id="151781"/>
    <lineage>
        <taxon>Bacteria</taxon>
        <taxon>Bacillati</taxon>
        <taxon>Bacillota</taxon>
        <taxon>Bacilli</taxon>
        <taxon>Lactobacillales</taxon>
        <taxon>Lactobacillaceae</taxon>
        <taxon>Lactobacillus</taxon>
    </lineage>
</organism>
<keyword evidence="9 11" id="KW-0413">Isomerase</keyword>
<keyword evidence="8 11" id="KW-0414">Isoprene biosynthesis</keyword>
<comment type="catalytic activity">
    <reaction evidence="11">
        <text>isopentenyl diphosphate = dimethylallyl diphosphate</text>
        <dbReference type="Rhea" id="RHEA:23284"/>
        <dbReference type="ChEBI" id="CHEBI:57623"/>
        <dbReference type="ChEBI" id="CHEBI:128769"/>
        <dbReference type="EC" id="5.3.3.2"/>
    </reaction>
</comment>
<feature type="binding site" evidence="11">
    <location>
        <position position="214"/>
    </location>
    <ligand>
        <name>FMN</name>
        <dbReference type="ChEBI" id="CHEBI:58210"/>
    </ligand>
</feature>
<dbReference type="GO" id="GO:0008299">
    <property type="term" value="P:isoprenoid biosynthetic process"/>
    <property type="evidence" value="ECO:0007669"/>
    <property type="project" value="UniProtKB-UniRule"/>
</dbReference>
<dbReference type="HAMAP" id="MF_00354">
    <property type="entry name" value="Idi_2"/>
    <property type="match status" value="1"/>
</dbReference>
<evidence type="ECO:0000256" key="2">
    <source>
        <dbReference type="ARBA" id="ARBA00022490"/>
    </source>
</evidence>
<feature type="binding site" evidence="11">
    <location>
        <begin position="7"/>
        <end position="8"/>
    </location>
    <ligand>
        <name>substrate</name>
    </ligand>
</feature>
<keyword evidence="4 11" id="KW-0288">FMN</keyword>
<dbReference type="InterPro" id="IPR013785">
    <property type="entry name" value="Aldolase_TIM"/>
</dbReference>
<comment type="subunit">
    <text evidence="10 11">Homooctamer. Dimer of tetramers.</text>
</comment>
<dbReference type="InterPro" id="IPR011179">
    <property type="entry name" value="IPdP_isomerase"/>
</dbReference>
<gene>
    <name evidence="11" type="primary">fni</name>
    <name evidence="13" type="ORF">E5351_00575</name>
</gene>
<evidence type="ECO:0000256" key="7">
    <source>
        <dbReference type="ARBA" id="ARBA00022857"/>
    </source>
</evidence>
<feature type="binding site" evidence="11">
    <location>
        <position position="184"/>
    </location>
    <ligand>
        <name>FMN</name>
        <dbReference type="ChEBI" id="CHEBI:58210"/>
    </ligand>
</feature>
<keyword evidence="7 11" id="KW-0521">NADP</keyword>
<comment type="function">
    <text evidence="11">Involved in the biosynthesis of isoprenoids. Catalyzes the 1,3-allylic rearrangement of the homoallylic substrate isopentenyl (IPP) to its allylic isomer, dimethylallyl diphosphate (DMAPP).</text>
</comment>
<dbReference type="SUPFAM" id="SSF51395">
    <property type="entry name" value="FMN-linked oxidoreductases"/>
    <property type="match status" value="1"/>
</dbReference>
<comment type="cofactor">
    <cofactor evidence="11">
        <name>Mg(2+)</name>
        <dbReference type="ChEBI" id="CHEBI:18420"/>
    </cofactor>
</comment>
<evidence type="ECO:0000313" key="13">
    <source>
        <dbReference type="EMBL" id="TGY17636.1"/>
    </source>
</evidence>
<evidence type="ECO:0000256" key="6">
    <source>
        <dbReference type="ARBA" id="ARBA00022842"/>
    </source>
</evidence>
<dbReference type="EC" id="5.3.3.2" evidence="11"/>
<evidence type="ECO:0000256" key="8">
    <source>
        <dbReference type="ARBA" id="ARBA00023229"/>
    </source>
</evidence>
<feature type="binding site" evidence="11">
    <location>
        <position position="123"/>
    </location>
    <ligand>
        <name>FMN</name>
        <dbReference type="ChEBI" id="CHEBI:58210"/>
    </ligand>
</feature>
<comment type="caution">
    <text evidence="13">The sequence shown here is derived from an EMBL/GenBank/DDBJ whole genome shotgun (WGS) entry which is preliminary data.</text>
</comment>
<evidence type="ECO:0000256" key="3">
    <source>
        <dbReference type="ARBA" id="ARBA00022630"/>
    </source>
</evidence>
<dbReference type="EMBL" id="SRYV01000001">
    <property type="protein sequence ID" value="TGY17636.1"/>
    <property type="molecule type" value="Genomic_DNA"/>
</dbReference>
<evidence type="ECO:0000256" key="1">
    <source>
        <dbReference type="ARBA" id="ARBA00001917"/>
    </source>
</evidence>
<evidence type="ECO:0000256" key="9">
    <source>
        <dbReference type="ARBA" id="ARBA00023235"/>
    </source>
</evidence>
<dbReference type="PANTHER" id="PTHR43665">
    <property type="entry name" value="ISOPENTENYL-DIPHOSPHATE DELTA-ISOMERASE"/>
    <property type="match status" value="1"/>
</dbReference>
<name>A0A4S2BR24_9LACO</name>
<evidence type="ECO:0000256" key="4">
    <source>
        <dbReference type="ARBA" id="ARBA00022643"/>
    </source>
</evidence>
<dbReference type="GO" id="GO:0010181">
    <property type="term" value="F:FMN binding"/>
    <property type="evidence" value="ECO:0007669"/>
    <property type="project" value="UniProtKB-UniRule"/>
</dbReference>
<proteinExistence type="inferred from homology"/>
<feature type="binding site" evidence="11">
    <location>
        <position position="154"/>
    </location>
    <ligand>
        <name>Mg(2+)</name>
        <dbReference type="ChEBI" id="CHEBI:18420"/>
    </ligand>
</feature>
<keyword evidence="3 11" id="KW-0285">Flavoprotein</keyword>
<dbReference type="NCBIfam" id="TIGR02151">
    <property type="entry name" value="IPP_isom_2"/>
    <property type="match status" value="1"/>
</dbReference>
<feature type="binding site" evidence="11">
    <location>
        <position position="94"/>
    </location>
    <ligand>
        <name>FMN</name>
        <dbReference type="ChEBI" id="CHEBI:58210"/>
    </ligand>
</feature>
<dbReference type="PIRSF" id="PIRSF003314">
    <property type="entry name" value="IPP_isomerase"/>
    <property type="match status" value="1"/>
</dbReference>
<dbReference type="GO" id="GO:0005737">
    <property type="term" value="C:cytoplasm"/>
    <property type="evidence" value="ECO:0007669"/>
    <property type="project" value="UniProtKB-SubCell"/>
</dbReference>
<evidence type="ECO:0000256" key="10">
    <source>
        <dbReference type="ARBA" id="ARBA00025810"/>
    </source>
</evidence>
<dbReference type="Pfam" id="PF01070">
    <property type="entry name" value="FMN_dh"/>
    <property type="match status" value="1"/>
</dbReference>
<dbReference type="Proteomes" id="UP000309117">
    <property type="component" value="Unassembled WGS sequence"/>
</dbReference>
<feature type="binding site" evidence="11">
    <location>
        <position position="153"/>
    </location>
    <ligand>
        <name>substrate</name>
    </ligand>
</feature>
<dbReference type="AlphaFoldDB" id="A0A4S2BR24"/>
<feature type="binding site" evidence="11">
    <location>
        <begin position="64"/>
        <end position="66"/>
    </location>
    <ligand>
        <name>FMN</name>
        <dbReference type="ChEBI" id="CHEBI:58210"/>
    </ligand>
</feature>
<keyword evidence="6 11" id="KW-0460">Magnesium</keyword>
<feature type="domain" description="FMN-dependent dehydrogenase" evidence="12">
    <location>
        <begin position="160"/>
        <end position="321"/>
    </location>
</feature>
<comment type="subcellular location">
    <subcellularLocation>
        <location evidence="11">Cytoplasm</location>
    </subcellularLocation>
</comment>
<reference evidence="13 14" key="1">
    <citation type="submission" date="2019-04" db="EMBL/GenBank/DDBJ databases">
        <title>Microbes associate with the intestines of laboratory mice.</title>
        <authorList>
            <person name="Navarre W."/>
            <person name="Wong E."/>
            <person name="Huang K."/>
            <person name="Tropini C."/>
            <person name="Ng K."/>
            <person name="Yu B."/>
        </authorList>
    </citation>
    <scope>NUCLEOTIDE SEQUENCE [LARGE SCALE GENOMIC DNA]</scope>
    <source>
        <strain evidence="13 14">NM61_E11</strain>
    </source>
</reference>
<sequence length="338" mass="38069">MSIRSERKEEHLALAQMFFDEKKKNYFDQMHLLRPALPEKKADLNTIKTEMFGKSLSAPFFINAMTGGSEKSRKVNRALGIISEKQKIALALGSSSILVKENNQLESFYIAREENPHGVLIANVNPLTPFKDAIRIVNELQADALQIHINTIQEIAMPEGERDFHWLDSMREIRDHLDLPIVVKEVGFGIDYSTIQLLKREHFDLIDIAGSGGTNFAQIENGRNQRDVSYLQDLGLPTVVTALMAKKANANFIVSGGVRTPLDVLKGLALGGKYVGIANVFLQEYMQNGEKALLELIQNWKIELANLLAIYGLDSLRDATQLQRYYDFPLKNIIDQLV</sequence>
<comment type="similarity">
    <text evidence="11">Belongs to the IPP isomerase type 2 family.</text>
</comment>
<dbReference type="GO" id="GO:0000287">
    <property type="term" value="F:magnesium ion binding"/>
    <property type="evidence" value="ECO:0007669"/>
    <property type="project" value="UniProtKB-UniRule"/>
</dbReference>
<dbReference type="InterPro" id="IPR000262">
    <property type="entry name" value="FMN-dep_DH"/>
</dbReference>
<comment type="cofactor">
    <cofactor evidence="1 11">
        <name>FMN</name>
        <dbReference type="ChEBI" id="CHEBI:58210"/>
    </cofactor>
</comment>
<dbReference type="RefSeq" id="WP_135960155.1">
    <property type="nucleotide sequence ID" value="NZ_CAOLBX010000002.1"/>
</dbReference>
<dbReference type="GO" id="GO:0004452">
    <property type="term" value="F:isopentenyl-diphosphate delta-isomerase activity"/>
    <property type="evidence" value="ECO:0007669"/>
    <property type="project" value="UniProtKB-UniRule"/>
</dbReference>
<comment type="caution">
    <text evidence="11">Lacks conserved residue(s) required for the propagation of feature annotation.</text>
</comment>
<comment type="cofactor">
    <cofactor evidence="11">
        <name>NADPH</name>
        <dbReference type="ChEBI" id="CHEBI:57783"/>
    </cofactor>
</comment>
<evidence type="ECO:0000256" key="5">
    <source>
        <dbReference type="ARBA" id="ARBA00022723"/>
    </source>
</evidence>
<keyword evidence="2 11" id="KW-0963">Cytoplasm</keyword>
<evidence type="ECO:0000313" key="14">
    <source>
        <dbReference type="Proteomes" id="UP000309117"/>
    </source>
</evidence>
<protein>
    <recommendedName>
        <fullName evidence="11">Isopentenyl-diphosphate delta-isomerase</fullName>
        <shortName evidence="11">IPP isomerase</shortName>
        <ecNumber evidence="11">5.3.3.2</ecNumber>
    </recommendedName>
    <alternativeName>
        <fullName evidence="11">Isopentenyl diphosphate:dimethylallyl diphosphate isomerase</fullName>
    </alternativeName>
    <alternativeName>
        <fullName evidence="11">Isopentenyl pyrophosphate isomerase</fullName>
    </alternativeName>
    <alternativeName>
        <fullName evidence="11">Type 2 isopentenyl diphosphate isomerase</fullName>
        <shortName evidence="11">IDI-2</shortName>
    </alternativeName>
</protein>
<dbReference type="GO" id="GO:0016491">
    <property type="term" value="F:oxidoreductase activity"/>
    <property type="evidence" value="ECO:0007669"/>
    <property type="project" value="InterPro"/>
</dbReference>
<dbReference type="PANTHER" id="PTHR43665:SF1">
    <property type="entry name" value="ISOPENTENYL-DIPHOSPHATE DELTA-ISOMERASE"/>
    <property type="match status" value="1"/>
</dbReference>
<evidence type="ECO:0000256" key="11">
    <source>
        <dbReference type="HAMAP-Rule" id="MF_00354"/>
    </source>
</evidence>
<feature type="binding site" evidence="11">
    <location>
        <begin position="257"/>
        <end position="259"/>
    </location>
    <ligand>
        <name>FMN</name>
        <dbReference type="ChEBI" id="CHEBI:58210"/>
    </ligand>
</feature>
<dbReference type="Gene3D" id="3.20.20.70">
    <property type="entry name" value="Aldolase class I"/>
    <property type="match status" value="1"/>
</dbReference>
<feature type="binding site" evidence="11">
    <location>
        <begin position="278"/>
        <end position="279"/>
    </location>
    <ligand>
        <name>FMN</name>
        <dbReference type="ChEBI" id="CHEBI:58210"/>
    </ligand>
</feature>
<dbReference type="GO" id="GO:0070402">
    <property type="term" value="F:NADPH binding"/>
    <property type="evidence" value="ECO:0007669"/>
    <property type="project" value="UniProtKB-UniRule"/>
</dbReference>
<keyword evidence="5 11" id="KW-0479">Metal-binding</keyword>